<reference evidence="1 2" key="1">
    <citation type="submission" date="2020-10" db="EMBL/GenBank/DDBJ databases">
        <title>Pygocentrus nattereri (red-bellied piranha) genome, fPygNat1, primary haplotype.</title>
        <authorList>
            <person name="Myers G."/>
            <person name="Meyer A."/>
            <person name="Karagic N."/>
            <person name="Pippel M."/>
            <person name="Winkler S."/>
            <person name="Tracey A."/>
            <person name="Wood J."/>
            <person name="Formenti G."/>
            <person name="Howe K."/>
            <person name="Fedrigo O."/>
            <person name="Jarvis E.D."/>
        </authorList>
    </citation>
    <scope>NUCLEOTIDE SEQUENCE [LARGE SCALE GENOMIC DNA]</scope>
</reference>
<accession>A0A3B4D556</accession>
<dbReference type="OMA" id="CWGKAQT"/>
<dbReference type="Ensembl" id="ENSPNAT00000027072.2">
    <property type="protein sequence ID" value="ENSPNAP00000018039.1"/>
    <property type="gene ID" value="ENSPNAG00000024374.2"/>
</dbReference>
<dbReference type="Proteomes" id="UP001501920">
    <property type="component" value="Chromosome 21"/>
</dbReference>
<protein>
    <submittedName>
        <fullName evidence="1">Uncharacterized protein</fullName>
    </submittedName>
</protein>
<name>A0A3B4D556_PYGNA</name>
<evidence type="ECO:0000313" key="2">
    <source>
        <dbReference type="Proteomes" id="UP001501920"/>
    </source>
</evidence>
<evidence type="ECO:0000313" key="1">
    <source>
        <dbReference type="Ensembl" id="ENSPNAP00000018039.1"/>
    </source>
</evidence>
<reference evidence="1" key="3">
    <citation type="submission" date="2025-09" db="UniProtKB">
        <authorList>
            <consortium name="Ensembl"/>
        </authorList>
    </citation>
    <scope>IDENTIFICATION</scope>
</reference>
<keyword evidence="2" id="KW-1185">Reference proteome</keyword>
<sequence length="163" mass="17889">MAEDHGLCNGDGPIDVAESLELLLLAVADHVVLLNCVKRFLLTFQLNDVRIRNDVTLCGNHNVCLIQHKHFDFLGVDELELLAPVQDCAGGANHNLLLELHPPLHWTGDMTTSSVTFSIIGVKFAHLLDDLACLEGKLICRPFVAGIHVTEHCQDKGCSFTRA</sequence>
<proteinExistence type="predicted"/>
<dbReference type="AlphaFoldDB" id="A0A3B4D556"/>
<organism evidence="1 2">
    <name type="scientific">Pygocentrus nattereri</name>
    <name type="common">Red-bellied piranha</name>
    <dbReference type="NCBI Taxonomy" id="42514"/>
    <lineage>
        <taxon>Eukaryota</taxon>
        <taxon>Metazoa</taxon>
        <taxon>Chordata</taxon>
        <taxon>Craniata</taxon>
        <taxon>Vertebrata</taxon>
        <taxon>Euteleostomi</taxon>
        <taxon>Actinopterygii</taxon>
        <taxon>Neopterygii</taxon>
        <taxon>Teleostei</taxon>
        <taxon>Ostariophysi</taxon>
        <taxon>Characiformes</taxon>
        <taxon>Characoidei</taxon>
        <taxon>Pygocentrus</taxon>
    </lineage>
</organism>
<reference evidence="1" key="2">
    <citation type="submission" date="2025-08" db="UniProtKB">
        <authorList>
            <consortium name="Ensembl"/>
        </authorList>
    </citation>
    <scope>IDENTIFICATION</scope>
</reference>
<dbReference type="STRING" id="42514.ENSPNAP00000018039"/>
<dbReference type="GeneTree" id="ENSGT01150000289727"/>